<keyword evidence="12 22" id="KW-0547">Nucleotide-binding</keyword>
<evidence type="ECO:0000256" key="12">
    <source>
        <dbReference type="ARBA" id="ARBA00022741"/>
    </source>
</evidence>
<protein>
    <recommendedName>
        <fullName evidence="4">non-specific serine/threonine protein kinase</fullName>
        <ecNumber evidence="4">2.7.11.1</ecNumber>
    </recommendedName>
</protein>
<dbReference type="EMBL" id="OZ035839">
    <property type="protein sequence ID" value="CAL1585789.1"/>
    <property type="molecule type" value="Genomic_DNA"/>
</dbReference>
<dbReference type="AlphaFoldDB" id="A0AAV2KE76"/>
<dbReference type="GO" id="GO:0005524">
    <property type="term" value="F:ATP binding"/>
    <property type="evidence" value="ECO:0007669"/>
    <property type="project" value="UniProtKB-UniRule"/>
</dbReference>
<dbReference type="InterPro" id="IPR001611">
    <property type="entry name" value="Leu-rich_rpt"/>
</dbReference>
<dbReference type="Pfam" id="PF00433">
    <property type="entry name" value="Pkinase_C"/>
    <property type="match status" value="1"/>
</dbReference>
<evidence type="ECO:0000256" key="9">
    <source>
        <dbReference type="ARBA" id="ARBA00022679"/>
    </source>
</evidence>
<dbReference type="Gene3D" id="1.20.5.340">
    <property type="match status" value="1"/>
</dbReference>
<dbReference type="FunFam" id="3.30.200.20:FF:000072">
    <property type="entry name" value="Rho-associated protein kinase 2"/>
    <property type="match status" value="1"/>
</dbReference>
<feature type="region of interest" description="Disordered" evidence="23">
    <location>
        <begin position="407"/>
        <end position="438"/>
    </location>
</feature>
<dbReference type="InterPro" id="IPR003591">
    <property type="entry name" value="Leu-rich_rpt_typical-subtyp"/>
</dbReference>
<dbReference type="InterPro" id="IPR037311">
    <property type="entry name" value="ROCK2_HR1"/>
</dbReference>
<keyword evidence="19" id="KW-0206">Cytoskeleton</keyword>
<sequence>MWDVNFLWMKEPDPALGISQAERKPGDSITALAHDLNYPALRKNKNIEAFLNRYDKAVSQLRELHVKLEDFEKIKLIGRGAYGEVQLVRHKASQKVYAMKQLSKFEMIKRSDSAFFWEERHIMAFSNSPWIVQLCCAFQDERHLYMVMEFMPGGDVVTLTMNYDVPESWARFYTAELVLALDAIHSMGFIHRDVKPDNMLLDQRGHLKLADFGTCMKMDQSGLVHCDTAVGTPDYISPEVLQSQGGDGLYGRECDWWAVGVFIYELLVGETPFYAESLVGTYGKIMNHNNSLVFPENVEMSAEAKQLICAFLTDREVRLGRTGVDEVKKHPFFKDEQWTFDNIRDTVAPVVPELNSDVDTSNFDDFEEERGDVETFPQPKAFSGNQLPFVGFTFFKEDRLLNREKACEEETEKEKEKEEEEEEEEVKQSCKDYAEEEEKDSSEIQKKVCLLEEKLDHEMQAKDELEQKCKNTTIHLDKLVKELDKEMSGRQRMEASLRQLERERALLQHQSTEQLRKAELETDRKQVLENELNNLRDQLEEVRRRNQSSQISSEKNQQLHKQLEETSAQLQHERKATSRLRKAQAEALKHEQALELGLKEQEQRCVLTTDTPFNHWHLGPATLGVRPLWGPALRGPASPGVRGLSGGSGPLRGPASKGLRPLGSGLTGSASTGSASYGVRPLRGSGLYGDRPYGTASPGTGPLTGTGLSGDRPLGVGLSGTGLSGTALPAQMLWMSLMTSIRLLCLLLWLPLAWSCPNHCRCFSRRAEVVCDSAPFESFPSDSLPSNASYLTIQFTNISTLTESHLNGTPHLRELHLFSNKIRVLAPHLLRGLPKLRCIDLTDNKLTHLPADVFSHAPLECLNLTRLQHVNLEENQLRSVAPGLLDSLVSLDEDGLDLTGNPWSCDGKIEYLWSWINKNKSKVFLPEMVTCATPPTLAGRSLVSLTKSEIQMTS</sequence>
<dbReference type="GO" id="GO:0000281">
    <property type="term" value="P:mitotic cytokinesis"/>
    <property type="evidence" value="ECO:0007669"/>
    <property type="project" value="TreeGrafter"/>
</dbReference>
<dbReference type="GO" id="GO:0031032">
    <property type="term" value="P:actomyosin structure organization"/>
    <property type="evidence" value="ECO:0007669"/>
    <property type="project" value="TreeGrafter"/>
</dbReference>
<feature type="region of interest" description="Disordered" evidence="23">
    <location>
        <begin position="689"/>
        <end position="711"/>
    </location>
</feature>
<dbReference type="GO" id="GO:0008270">
    <property type="term" value="F:zinc ion binding"/>
    <property type="evidence" value="ECO:0007669"/>
    <property type="project" value="UniProtKB-KW"/>
</dbReference>
<evidence type="ECO:0000256" key="15">
    <source>
        <dbReference type="ARBA" id="ARBA00022833"/>
    </source>
</evidence>
<evidence type="ECO:0000256" key="22">
    <source>
        <dbReference type="PROSITE-ProRule" id="PRU10141"/>
    </source>
</evidence>
<keyword evidence="14" id="KW-0418">Kinase</keyword>
<dbReference type="InterPro" id="IPR011009">
    <property type="entry name" value="Kinase-like_dom_sf"/>
</dbReference>
<feature type="region of interest" description="Disordered" evidence="23">
    <location>
        <begin position="540"/>
        <end position="584"/>
    </location>
</feature>
<dbReference type="GO" id="GO:1901888">
    <property type="term" value="P:regulation of cell junction assembly"/>
    <property type="evidence" value="ECO:0007669"/>
    <property type="project" value="TreeGrafter"/>
</dbReference>
<dbReference type="InterPro" id="IPR017892">
    <property type="entry name" value="Pkinase_C"/>
</dbReference>
<evidence type="ECO:0000256" key="14">
    <source>
        <dbReference type="ARBA" id="ARBA00022777"/>
    </source>
</evidence>
<dbReference type="Pfam" id="PF13855">
    <property type="entry name" value="LRR_8"/>
    <property type="match status" value="1"/>
</dbReference>
<organism evidence="26 27">
    <name type="scientific">Knipowitschia caucasica</name>
    <name type="common">Caucasian dwarf goby</name>
    <name type="synonym">Pomatoschistus caucasicus</name>
    <dbReference type="NCBI Taxonomy" id="637954"/>
    <lineage>
        <taxon>Eukaryota</taxon>
        <taxon>Metazoa</taxon>
        <taxon>Chordata</taxon>
        <taxon>Craniata</taxon>
        <taxon>Vertebrata</taxon>
        <taxon>Euteleostomi</taxon>
        <taxon>Actinopterygii</taxon>
        <taxon>Neopterygii</taxon>
        <taxon>Teleostei</taxon>
        <taxon>Neoteleostei</taxon>
        <taxon>Acanthomorphata</taxon>
        <taxon>Gobiaria</taxon>
        <taxon>Gobiiformes</taxon>
        <taxon>Gobioidei</taxon>
        <taxon>Gobiidae</taxon>
        <taxon>Gobiinae</taxon>
        <taxon>Knipowitschia</taxon>
    </lineage>
</organism>
<proteinExistence type="inferred from homology"/>
<dbReference type="GO" id="GO:0007266">
    <property type="term" value="P:Rho protein signal transduction"/>
    <property type="evidence" value="ECO:0007669"/>
    <property type="project" value="InterPro"/>
</dbReference>
<dbReference type="Proteomes" id="UP001497482">
    <property type="component" value="Chromosome 17"/>
</dbReference>
<comment type="similarity">
    <text evidence="3">Belongs to the protein kinase superfamily. AGC Ser/Thr protein kinase family.</text>
</comment>
<comment type="subcellular location">
    <subcellularLocation>
        <location evidence="2">Cytoplasm</location>
        <location evidence="2">Cytoskeleton</location>
    </subcellularLocation>
</comment>
<evidence type="ECO:0000259" key="25">
    <source>
        <dbReference type="PROSITE" id="PS51285"/>
    </source>
</evidence>
<dbReference type="CDD" id="cd11638">
    <property type="entry name" value="HR1_ROCK2"/>
    <property type="match status" value="1"/>
</dbReference>
<keyword evidence="10" id="KW-0479">Metal-binding</keyword>
<dbReference type="GO" id="GO:0010825">
    <property type="term" value="P:positive regulation of centrosome duplication"/>
    <property type="evidence" value="ECO:0007669"/>
    <property type="project" value="InterPro"/>
</dbReference>
<evidence type="ECO:0000259" key="24">
    <source>
        <dbReference type="PROSITE" id="PS50011"/>
    </source>
</evidence>
<evidence type="ECO:0000256" key="17">
    <source>
        <dbReference type="ARBA" id="ARBA00022842"/>
    </source>
</evidence>
<dbReference type="GO" id="GO:0005813">
    <property type="term" value="C:centrosome"/>
    <property type="evidence" value="ECO:0007669"/>
    <property type="project" value="TreeGrafter"/>
</dbReference>
<evidence type="ECO:0000256" key="20">
    <source>
        <dbReference type="ARBA" id="ARBA00047899"/>
    </source>
</evidence>
<keyword evidence="18" id="KW-0175">Coiled coil</keyword>
<gene>
    <name evidence="26" type="ORF">KC01_LOCUS15973</name>
</gene>
<evidence type="ECO:0000256" key="23">
    <source>
        <dbReference type="SAM" id="MobiDB-lite"/>
    </source>
</evidence>
<dbReference type="GO" id="GO:0032956">
    <property type="term" value="P:regulation of actin cytoskeleton organization"/>
    <property type="evidence" value="ECO:0007669"/>
    <property type="project" value="InterPro"/>
</dbReference>
<dbReference type="SUPFAM" id="SSF52058">
    <property type="entry name" value="L domain-like"/>
    <property type="match status" value="1"/>
</dbReference>
<name>A0AAV2KE76_KNICA</name>
<evidence type="ECO:0000256" key="6">
    <source>
        <dbReference type="ARBA" id="ARBA00022527"/>
    </source>
</evidence>
<dbReference type="SUPFAM" id="SSF56112">
    <property type="entry name" value="Protein kinase-like (PK-like)"/>
    <property type="match status" value="1"/>
</dbReference>
<keyword evidence="15" id="KW-0862">Zinc</keyword>
<dbReference type="PROSITE" id="PS51285">
    <property type="entry name" value="AGC_KINASE_CTER"/>
    <property type="match status" value="1"/>
</dbReference>
<feature type="compositionally biased region" description="Basic and acidic residues" evidence="23">
    <location>
        <begin position="407"/>
        <end position="416"/>
    </location>
</feature>
<dbReference type="Gene3D" id="3.80.10.10">
    <property type="entry name" value="Ribonuclease Inhibitor"/>
    <property type="match status" value="2"/>
</dbReference>
<dbReference type="CDD" id="cd05596">
    <property type="entry name" value="STKc_ROCK"/>
    <property type="match status" value="1"/>
</dbReference>
<dbReference type="InterPro" id="IPR017441">
    <property type="entry name" value="Protein_kinase_ATP_BS"/>
</dbReference>
<dbReference type="FunFam" id="1.10.510.10:FF:000047">
    <property type="entry name" value="Rho-associated protein kinase 1"/>
    <property type="match status" value="1"/>
</dbReference>
<dbReference type="GO" id="GO:0006939">
    <property type="term" value="P:smooth muscle contraction"/>
    <property type="evidence" value="ECO:0007669"/>
    <property type="project" value="InterPro"/>
</dbReference>
<dbReference type="GO" id="GO:0030866">
    <property type="term" value="P:cortical actin cytoskeleton organization"/>
    <property type="evidence" value="ECO:0007669"/>
    <property type="project" value="TreeGrafter"/>
</dbReference>
<evidence type="ECO:0000256" key="21">
    <source>
        <dbReference type="ARBA" id="ARBA00048679"/>
    </source>
</evidence>
<dbReference type="PROSITE" id="PS50011">
    <property type="entry name" value="PROTEIN_KINASE_DOM"/>
    <property type="match status" value="1"/>
</dbReference>
<dbReference type="InterPro" id="IPR050839">
    <property type="entry name" value="Rho-assoc_Ser/Thr_Kinase"/>
</dbReference>
<evidence type="ECO:0000256" key="2">
    <source>
        <dbReference type="ARBA" id="ARBA00004245"/>
    </source>
</evidence>
<dbReference type="PANTHER" id="PTHR22988">
    <property type="entry name" value="MYOTONIC DYSTROPHY S/T KINASE-RELATED"/>
    <property type="match status" value="1"/>
</dbReference>
<dbReference type="SMART" id="SM00220">
    <property type="entry name" value="S_TKc"/>
    <property type="match status" value="1"/>
</dbReference>
<evidence type="ECO:0000256" key="13">
    <source>
        <dbReference type="ARBA" id="ARBA00022771"/>
    </source>
</evidence>
<feature type="domain" description="Protein kinase" evidence="24">
    <location>
        <begin position="71"/>
        <end position="333"/>
    </location>
</feature>
<comment type="catalytic activity">
    <reaction evidence="21">
        <text>L-seryl-[protein] + ATP = O-phospho-L-seryl-[protein] + ADP + H(+)</text>
        <dbReference type="Rhea" id="RHEA:17989"/>
        <dbReference type="Rhea" id="RHEA-COMP:9863"/>
        <dbReference type="Rhea" id="RHEA-COMP:11604"/>
        <dbReference type="ChEBI" id="CHEBI:15378"/>
        <dbReference type="ChEBI" id="CHEBI:29999"/>
        <dbReference type="ChEBI" id="CHEBI:30616"/>
        <dbReference type="ChEBI" id="CHEBI:83421"/>
        <dbReference type="ChEBI" id="CHEBI:456216"/>
        <dbReference type="EC" id="2.7.11.1"/>
    </reaction>
</comment>
<keyword evidence="7" id="KW-0597">Phosphoprotein</keyword>
<comment type="catalytic activity">
    <reaction evidence="20">
        <text>L-threonyl-[protein] + ATP = O-phospho-L-threonyl-[protein] + ADP + H(+)</text>
        <dbReference type="Rhea" id="RHEA:46608"/>
        <dbReference type="Rhea" id="RHEA-COMP:11060"/>
        <dbReference type="Rhea" id="RHEA-COMP:11605"/>
        <dbReference type="ChEBI" id="CHEBI:15378"/>
        <dbReference type="ChEBI" id="CHEBI:30013"/>
        <dbReference type="ChEBI" id="CHEBI:30616"/>
        <dbReference type="ChEBI" id="CHEBI:61977"/>
        <dbReference type="ChEBI" id="CHEBI:456216"/>
        <dbReference type="EC" id="2.7.11.1"/>
    </reaction>
</comment>
<dbReference type="GO" id="GO:0005737">
    <property type="term" value="C:cytoplasm"/>
    <property type="evidence" value="ECO:0007669"/>
    <property type="project" value="TreeGrafter"/>
</dbReference>
<dbReference type="PANTHER" id="PTHR22988:SF28">
    <property type="entry name" value="RHO-ASSOCIATED PROTEIN KINASE 2"/>
    <property type="match status" value="1"/>
</dbReference>
<evidence type="ECO:0000256" key="8">
    <source>
        <dbReference type="ARBA" id="ARBA00022614"/>
    </source>
</evidence>
<keyword evidence="8" id="KW-0433">Leucine-rich repeat</keyword>
<evidence type="ECO:0000256" key="5">
    <source>
        <dbReference type="ARBA" id="ARBA00022490"/>
    </source>
</evidence>
<dbReference type="InterPro" id="IPR032675">
    <property type="entry name" value="LRR_dom_sf"/>
</dbReference>
<dbReference type="Gene3D" id="3.30.200.20">
    <property type="entry name" value="Phosphorylase Kinase, domain 1"/>
    <property type="match status" value="1"/>
</dbReference>
<keyword evidence="5" id="KW-0963">Cytoplasm</keyword>
<dbReference type="PROSITE" id="PS00107">
    <property type="entry name" value="PROTEIN_KINASE_ATP"/>
    <property type="match status" value="1"/>
</dbReference>
<evidence type="ECO:0000256" key="11">
    <source>
        <dbReference type="ARBA" id="ARBA00022737"/>
    </source>
</evidence>
<accession>A0AAV2KE76</accession>
<evidence type="ECO:0000256" key="18">
    <source>
        <dbReference type="ARBA" id="ARBA00023054"/>
    </source>
</evidence>
<dbReference type="Pfam" id="PF00069">
    <property type="entry name" value="Pkinase"/>
    <property type="match status" value="1"/>
</dbReference>
<feature type="binding site" evidence="22">
    <location>
        <position position="100"/>
    </location>
    <ligand>
        <name>ATP</name>
        <dbReference type="ChEBI" id="CHEBI:30616"/>
    </ligand>
</feature>
<keyword evidence="6" id="KW-0723">Serine/threonine-protein kinase</keyword>
<dbReference type="SMART" id="SM00133">
    <property type="entry name" value="S_TK_X"/>
    <property type="match status" value="1"/>
</dbReference>
<feature type="compositionally biased region" description="Polar residues" evidence="23">
    <location>
        <begin position="547"/>
        <end position="570"/>
    </location>
</feature>
<evidence type="ECO:0000256" key="7">
    <source>
        <dbReference type="ARBA" id="ARBA00022553"/>
    </source>
</evidence>
<evidence type="ECO:0000256" key="3">
    <source>
        <dbReference type="ARBA" id="ARBA00009903"/>
    </source>
</evidence>
<dbReference type="GO" id="GO:0072518">
    <property type="term" value="F:Rho-dependent protein serine/threonine kinase activity"/>
    <property type="evidence" value="ECO:0007669"/>
    <property type="project" value="TreeGrafter"/>
</dbReference>
<keyword evidence="9" id="KW-0808">Transferase</keyword>
<dbReference type="SMART" id="SM00369">
    <property type="entry name" value="LRR_TYP"/>
    <property type="match status" value="3"/>
</dbReference>
<feature type="region of interest" description="Disordered" evidence="23">
    <location>
        <begin position="637"/>
        <end position="677"/>
    </location>
</feature>
<comment type="cofactor">
    <cofactor evidence="1">
        <name>Mg(2+)</name>
        <dbReference type="ChEBI" id="CHEBI:18420"/>
    </cofactor>
</comment>
<keyword evidence="13" id="KW-0863">Zinc-finger</keyword>
<dbReference type="Gene3D" id="1.10.510.10">
    <property type="entry name" value="Transferase(Phosphotransferase) domain 1"/>
    <property type="match status" value="1"/>
</dbReference>
<keyword evidence="27" id="KW-1185">Reference proteome</keyword>
<evidence type="ECO:0000313" key="26">
    <source>
        <dbReference type="EMBL" id="CAL1585789.1"/>
    </source>
</evidence>
<evidence type="ECO:0000256" key="10">
    <source>
        <dbReference type="ARBA" id="ARBA00022723"/>
    </source>
</evidence>
<evidence type="ECO:0000256" key="4">
    <source>
        <dbReference type="ARBA" id="ARBA00012513"/>
    </source>
</evidence>
<feature type="domain" description="AGC-kinase C-terminal" evidence="25">
    <location>
        <begin position="334"/>
        <end position="404"/>
    </location>
</feature>
<evidence type="ECO:0000256" key="16">
    <source>
        <dbReference type="ARBA" id="ARBA00022840"/>
    </source>
</evidence>
<dbReference type="InterPro" id="IPR000719">
    <property type="entry name" value="Prot_kinase_dom"/>
</dbReference>
<dbReference type="EC" id="2.7.11.1" evidence="4"/>
<feature type="compositionally biased region" description="Low complexity" evidence="23">
    <location>
        <begin position="662"/>
        <end position="676"/>
    </location>
</feature>
<keyword evidence="16 22" id="KW-0067">ATP-binding</keyword>
<dbReference type="InterPro" id="IPR008271">
    <property type="entry name" value="Ser/Thr_kinase_AS"/>
</dbReference>
<keyword evidence="17" id="KW-0460">Magnesium</keyword>
<evidence type="ECO:0000256" key="1">
    <source>
        <dbReference type="ARBA" id="ARBA00001946"/>
    </source>
</evidence>
<evidence type="ECO:0000313" key="27">
    <source>
        <dbReference type="Proteomes" id="UP001497482"/>
    </source>
</evidence>
<dbReference type="GO" id="GO:0048598">
    <property type="term" value="P:embryonic morphogenesis"/>
    <property type="evidence" value="ECO:0007669"/>
    <property type="project" value="TreeGrafter"/>
</dbReference>
<reference evidence="26 27" key="1">
    <citation type="submission" date="2024-04" db="EMBL/GenBank/DDBJ databases">
        <authorList>
            <person name="Waldvogel A.-M."/>
            <person name="Schoenle A."/>
        </authorList>
    </citation>
    <scope>NUCLEOTIDE SEQUENCE [LARGE SCALE GENOMIC DNA]</scope>
</reference>
<evidence type="ECO:0000256" key="19">
    <source>
        <dbReference type="ARBA" id="ARBA00023212"/>
    </source>
</evidence>
<keyword evidence="11" id="KW-0677">Repeat</keyword>
<dbReference type="InterPro" id="IPR000961">
    <property type="entry name" value="AGC-kinase_C"/>
</dbReference>
<dbReference type="PROSITE" id="PS00108">
    <property type="entry name" value="PROTEIN_KINASE_ST"/>
    <property type="match status" value="1"/>
</dbReference>